<gene>
    <name evidence="7" type="ORF">FOE67_00315</name>
</gene>
<evidence type="ECO:0000256" key="5">
    <source>
        <dbReference type="PIRSR" id="PIRSR000137-2"/>
    </source>
</evidence>
<dbReference type="SUPFAM" id="SSF54373">
    <property type="entry name" value="FAD-linked reductases, C-terminal domain"/>
    <property type="match status" value="1"/>
</dbReference>
<comment type="similarity">
    <text evidence="2">Belongs to the GMC oxidoreductase family.</text>
</comment>
<dbReference type="Gene3D" id="3.50.50.60">
    <property type="entry name" value="FAD/NAD(P)-binding domain"/>
    <property type="match status" value="1"/>
</dbReference>
<accession>A0A7W3SZA7</accession>
<dbReference type="Proteomes" id="UP000530234">
    <property type="component" value="Unassembled WGS sequence"/>
</dbReference>
<evidence type="ECO:0000256" key="2">
    <source>
        <dbReference type="ARBA" id="ARBA00010790"/>
    </source>
</evidence>
<feature type="domain" description="Glucose-methanol-choline oxidoreductase N-terminal" evidence="6">
    <location>
        <begin position="254"/>
        <end position="268"/>
    </location>
</feature>
<evidence type="ECO:0000256" key="1">
    <source>
        <dbReference type="ARBA" id="ARBA00001974"/>
    </source>
</evidence>
<dbReference type="Gene3D" id="3.30.410.40">
    <property type="match status" value="1"/>
</dbReference>
<dbReference type="Pfam" id="PF00732">
    <property type="entry name" value="GMC_oxred_N"/>
    <property type="match status" value="1"/>
</dbReference>
<comment type="caution">
    <text evidence="7">The sequence shown here is derived from an EMBL/GenBank/DDBJ whole genome shotgun (WGS) entry which is preliminary data.</text>
</comment>
<dbReference type="RefSeq" id="WP_182659704.1">
    <property type="nucleotide sequence ID" value="NZ_VKHS01000002.1"/>
</dbReference>
<comment type="cofactor">
    <cofactor evidence="1 5">
        <name>FAD</name>
        <dbReference type="ChEBI" id="CHEBI:57692"/>
    </cofactor>
</comment>
<dbReference type="InterPro" id="IPR012132">
    <property type="entry name" value="GMC_OxRdtase"/>
</dbReference>
<dbReference type="AlphaFoldDB" id="A0A7W3SZA7"/>
<feature type="binding site" evidence="5">
    <location>
        <position position="220"/>
    </location>
    <ligand>
        <name>FAD</name>
        <dbReference type="ChEBI" id="CHEBI:57692"/>
    </ligand>
</feature>
<dbReference type="InterPro" id="IPR007867">
    <property type="entry name" value="GMC_OxRtase_C"/>
</dbReference>
<dbReference type="InterPro" id="IPR000172">
    <property type="entry name" value="GMC_OxRdtase_N"/>
</dbReference>
<evidence type="ECO:0000256" key="4">
    <source>
        <dbReference type="ARBA" id="ARBA00022827"/>
    </source>
</evidence>
<sequence length="519" mass="54772">MRSPVFFDHIVVGAGSTGAVLAARLAECTDRLVLLIEAGPDYHGLALPPELQDGRTPSLNSHDWGYTARGAGGNEYWLPRGKVVGGCSSVNTCIALRPEPGDFDDWPSGRVSWSWEAVLDGFVAIEADVDRVGAHHGRRGPLRIARTPRERMTPLSQAFAEACRRAGFDSTADHNEPHSTGVGALPLNVDGSLGRISTAKAFLEPARQRANLTVMPNTLVDTVLFTGSRATGVRVVADGQVRDIGAAEVTIAAGAIGSPAILLRSGIGKAEELSELGIDIVADLPAVGRNLADHSQVPVVCAPQQGTADPSAPCAEVVLRYRAQGSNMANDMQLCLLNHVEMRKYAPRSAASVEGSHAFVITANLMGPESRGSVRLGSRDPRRPPVVHLDHLAAASDRARLREGLRLVRRIADDPAVSKFIQRLVDVDGWSVDDDASTDRYLAAHLQTAHHPSGTAAMASSAATGVVDSECRVFDTDGLRVADASVIPSSVRANTNLTCIMIGERVAAALSGTVQGAAC</sequence>
<dbReference type="PIRSF" id="PIRSF000137">
    <property type="entry name" value="Alcohol_oxidase"/>
    <property type="match status" value="1"/>
</dbReference>
<reference evidence="8" key="1">
    <citation type="submission" date="2019-10" db="EMBL/GenBank/DDBJ databases">
        <title>Streptomyces sp. nov., a novel actinobacterium isolated from alkaline environment.</title>
        <authorList>
            <person name="Golinska P."/>
        </authorList>
    </citation>
    <scope>NUCLEOTIDE SEQUENCE [LARGE SCALE GENOMIC DNA]</scope>
    <source>
        <strain evidence="8">DSM 42108</strain>
    </source>
</reference>
<organism evidence="7 8">
    <name type="scientific">Streptomyces calidiresistens</name>
    <dbReference type="NCBI Taxonomy" id="1485586"/>
    <lineage>
        <taxon>Bacteria</taxon>
        <taxon>Bacillati</taxon>
        <taxon>Actinomycetota</taxon>
        <taxon>Actinomycetes</taxon>
        <taxon>Kitasatosporales</taxon>
        <taxon>Streptomycetaceae</taxon>
        <taxon>Streptomyces</taxon>
    </lineage>
</organism>
<dbReference type="GO" id="GO:0050660">
    <property type="term" value="F:flavin adenine dinucleotide binding"/>
    <property type="evidence" value="ECO:0007669"/>
    <property type="project" value="InterPro"/>
</dbReference>
<feature type="binding site" evidence="5">
    <location>
        <position position="83"/>
    </location>
    <ligand>
        <name>FAD</name>
        <dbReference type="ChEBI" id="CHEBI:57692"/>
    </ligand>
</feature>
<protein>
    <submittedName>
        <fullName evidence="7">Glucose-methanol-choline oxidoreductase</fullName>
    </submittedName>
</protein>
<dbReference type="Pfam" id="PF05199">
    <property type="entry name" value="GMC_oxred_C"/>
    <property type="match status" value="1"/>
</dbReference>
<dbReference type="GO" id="GO:0016614">
    <property type="term" value="F:oxidoreductase activity, acting on CH-OH group of donors"/>
    <property type="evidence" value="ECO:0007669"/>
    <property type="project" value="InterPro"/>
</dbReference>
<dbReference type="PANTHER" id="PTHR11552:SF147">
    <property type="entry name" value="CHOLINE DEHYDROGENASE, MITOCHONDRIAL"/>
    <property type="match status" value="1"/>
</dbReference>
<keyword evidence="8" id="KW-1185">Reference proteome</keyword>
<name>A0A7W3SZA7_9ACTN</name>
<evidence type="ECO:0000256" key="3">
    <source>
        <dbReference type="ARBA" id="ARBA00022630"/>
    </source>
</evidence>
<dbReference type="SUPFAM" id="SSF51905">
    <property type="entry name" value="FAD/NAD(P)-binding domain"/>
    <property type="match status" value="1"/>
</dbReference>
<dbReference type="PANTHER" id="PTHR11552">
    <property type="entry name" value="GLUCOSE-METHANOL-CHOLINE GMC OXIDOREDUCTASE"/>
    <property type="match status" value="1"/>
</dbReference>
<proteinExistence type="inferred from homology"/>
<keyword evidence="3" id="KW-0285">Flavoprotein</keyword>
<dbReference type="InterPro" id="IPR036188">
    <property type="entry name" value="FAD/NAD-bd_sf"/>
</dbReference>
<evidence type="ECO:0000313" key="7">
    <source>
        <dbReference type="EMBL" id="MBB0227995.1"/>
    </source>
</evidence>
<evidence type="ECO:0000259" key="6">
    <source>
        <dbReference type="PROSITE" id="PS00624"/>
    </source>
</evidence>
<dbReference type="PROSITE" id="PS00624">
    <property type="entry name" value="GMC_OXRED_2"/>
    <property type="match status" value="1"/>
</dbReference>
<evidence type="ECO:0000313" key="8">
    <source>
        <dbReference type="Proteomes" id="UP000530234"/>
    </source>
</evidence>
<keyword evidence="4 5" id="KW-0274">FAD</keyword>
<dbReference type="EMBL" id="VKHS01000002">
    <property type="protein sequence ID" value="MBB0227995.1"/>
    <property type="molecule type" value="Genomic_DNA"/>
</dbReference>